<proteinExistence type="predicted"/>
<evidence type="ECO:0000259" key="2">
    <source>
        <dbReference type="Pfam" id="PF00144"/>
    </source>
</evidence>
<reference evidence="3" key="1">
    <citation type="submission" date="2020-08" db="EMBL/GenBank/DDBJ databases">
        <title>Ramlibacter sp. GTP1 16S ribosomal RNA gene genome sequencing and assembly.</title>
        <authorList>
            <person name="Kang M."/>
        </authorList>
    </citation>
    <scope>NUCLEOTIDE SEQUENCE</scope>
    <source>
        <strain evidence="3">GTP1</strain>
    </source>
</reference>
<sequence length="483" mass="53125">MTKLLRAALLLFWAAALHAQEWQAATPESQGMDSAALAQLVEYGGNVRMDSLVVVRNGRIVAEAYYAPYRADMLHRINSSTKAVVGALTGIAIARGDMPATGTPALELLPHDDAGDPRWKAITLQHLLDMTSGIDWTEPLSDAVPKSLLELENSSDWQRYILGRGIRQAPGAGFDYNSGGSHLVAVALARKAGMPLERYAEEHLFRPIGIGTWRWRQDPQKFATGGAGLYMRTRDMARFGQLYLQGGEWNGRQVVPRDWVARAFSPQVDMPWPGYKYADYWWSLPARGAYMAVGFNRQVILVMPKLGVVAAFTGREHWRFEDVIAHIERAAKATAPLPPNAQAQEALAARIAAASTGKVTPPSAPAQLPVSRGTWKIDENRTGIGELTLDFSGVPSFHVKLRTRELGGELGLDGRFASATDTAGTLIATTARWSAPDTLEVDQRWPEEAGQMRYIVKFRGDDLEFTSINQFGVRSSARGTRVR</sequence>
<organism evidence="3 4">
    <name type="scientific">Ramlibacter albus</name>
    <dbReference type="NCBI Taxonomy" id="2079448"/>
    <lineage>
        <taxon>Bacteria</taxon>
        <taxon>Pseudomonadati</taxon>
        <taxon>Pseudomonadota</taxon>
        <taxon>Betaproteobacteria</taxon>
        <taxon>Burkholderiales</taxon>
        <taxon>Comamonadaceae</taxon>
        <taxon>Ramlibacter</taxon>
    </lineage>
</organism>
<evidence type="ECO:0000256" key="1">
    <source>
        <dbReference type="SAM" id="SignalP"/>
    </source>
</evidence>
<protein>
    <submittedName>
        <fullName evidence="3">Serine hydrolase</fullName>
    </submittedName>
</protein>
<dbReference type="Gene3D" id="3.40.710.10">
    <property type="entry name" value="DD-peptidase/beta-lactamase superfamily"/>
    <property type="match status" value="1"/>
</dbReference>
<dbReference type="PANTHER" id="PTHR43283">
    <property type="entry name" value="BETA-LACTAMASE-RELATED"/>
    <property type="match status" value="1"/>
</dbReference>
<dbReference type="InterPro" id="IPR050789">
    <property type="entry name" value="Diverse_Enzym_Activities"/>
</dbReference>
<dbReference type="EMBL" id="JACORU010000004">
    <property type="protein sequence ID" value="MBC5765213.1"/>
    <property type="molecule type" value="Genomic_DNA"/>
</dbReference>
<evidence type="ECO:0000313" key="4">
    <source>
        <dbReference type="Proteomes" id="UP000596827"/>
    </source>
</evidence>
<comment type="caution">
    <text evidence="3">The sequence shown here is derived from an EMBL/GenBank/DDBJ whole genome shotgun (WGS) entry which is preliminary data.</text>
</comment>
<feature type="domain" description="Beta-lactamase-related" evidence="2">
    <location>
        <begin position="47"/>
        <end position="312"/>
    </location>
</feature>
<dbReference type="InterPro" id="IPR001466">
    <property type="entry name" value="Beta-lactam-related"/>
</dbReference>
<dbReference type="RefSeq" id="WP_187081693.1">
    <property type="nucleotide sequence ID" value="NZ_JACORU010000004.1"/>
</dbReference>
<dbReference type="Proteomes" id="UP000596827">
    <property type="component" value="Unassembled WGS sequence"/>
</dbReference>
<feature type="chain" id="PRO_5037918688" evidence="1">
    <location>
        <begin position="20"/>
        <end position="483"/>
    </location>
</feature>
<name>A0A923M7E3_9BURK</name>
<dbReference type="InterPro" id="IPR012338">
    <property type="entry name" value="Beta-lactam/transpept-like"/>
</dbReference>
<keyword evidence="1" id="KW-0732">Signal</keyword>
<gene>
    <name evidence="3" type="ORF">H8R02_12170</name>
</gene>
<accession>A0A923M7E3</accession>
<evidence type="ECO:0000313" key="3">
    <source>
        <dbReference type="EMBL" id="MBC5765213.1"/>
    </source>
</evidence>
<keyword evidence="4" id="KW-1185">Reference proteome</keyword>
<keyword evidence="3" id="KW-0378">Hydrolase</keyword>
<dbReference type="AlphaFoldDB" id="A0A923M7E3"/>
<dbReference type="PANTHER" id="PTHR43283:SF7">
    <property type="entry name" value="BETA-LACTAMASE-RELATED DOMAIN-CONTAINING PROTEIN"/>
    <property type="match status" value="1"/>
</dbReference>
<dbReference type="SUPFAM" id="SSF56601">
    <property type="entry name" value="beta-lactamase/transpeptidase-like"/>
    <property type="match status" value="1"/>
</dbReference>
<feature type="signal peptide" evidence="1">
    <location>
        <begin position="1"/>
        <end position="19"/>
    </location>
</feature>
<dbReference type="Pfam" id="PF00144">
    <property type="entry name" value="Beta-lactamase"/>
    <property type="match status" value="1"/>
</dbReference>
<dbReference type="GO" id="GO:0016787">
    <property type="term" value="F:hydrolase activity"/>
    <property type="evidence" value="ECO:0007669"/>
    <property type="project" value="UniProtKB-KW"/>
</dbReference>